<evidence type="ECO:0000313" key="2">
    <source>
        <dbReference type="EMBL" id="MCL1630054.1"/>
    </source>
</evidence>
<evidence type="ECO:0000256" key="1">
    <source>
        <dbReference type="SAM" id="MobiDB-lite"/>
    </source>
</evidence>
<keyword evidence="3" id="KW-1185">Reference proteome</keyword>
<dbReference type="InterPro" id="IPR007833">
    <property type="entry name" value="Capsule_polysaccharide_synth"/>
</dbReference>
<organism evidence="2 3">
    <name type="scientific">Roseinatronobacter domitianus</name>
    <dbReference type="NCBI Taxonomy" id="2940293"/>
    <lineage>
        <taxon>Bacteria</taxon>
        <taxon>Pseudomonadati</taxon>
        <taxon>Pseudomonadota</taxon>
        <taxon>Alphaproteobacteria</taxon>
        <taxon>Rhodobacterales</taxon>
        <taxon>Paracoccaceae</taxon>
        <taxon>Roseinatronobacter</taxon>
    </lineage>
</organism>
<sequence>MTIKLFCVAMAKSNAPILKALTEQAGDAVQLVLHIGGTDADFKGTSLSRMTRKAGRRGHLMQADFHAGAAMALFQSPDYGRAMMEFVAHMERRDTINDIRPHPIRHMQEYVDYFHILADALARQIIESGATHALFFEIPHLGYDSIAYQLARTMGLKTLVLTQSQFDGKFVSMSTLDDLGYFPSIAAPPFSIDQSEQPELFYMKGVGQEKTRAGRLSLSEGARIVASQLYRDPANVLAPGHLLGLLKRARRIREGLPDWRDPFAGFFHQRDLAYFEHLLEHEDGAVDLDGDYVYFPLQYEPEMTTGALGGIYADQALAIEHLADILPEGVRILVKENPKQMGHNRGPMFFHRLRRIPAVQFLPSHVSTHVLTARARFVACVTGTAGWEAIRQGKPALTFGRAWYRGLPGVVPYAPGLSYEDVAGLRWDHAALEARCGALNARMHDGYTNRHYLRVAPETDPRENATRCAGQLLGLLQGHVAPTFAPESGPARENVEKSVLRG</sequence>
<dbReference type="RefSeq" id="WP_249060637.1">
    <property type="nucleotide sequence ID" value="NZ_JALZWP010000022.1"/>
</dbReference>
<accession>A0ABT0M5D0</accession>
<name>A0ABT0M5D0_9RHOB</name>
<comment type="caution">
    <text evidence="2">The sequence shown here is derived from an EMBL/GenBank/DDBJ whole genome shotgun (WGS) entry which is preliminary data.</text>
</comment>
<dbReference type="EMBL" id="JALZWP010000022">
    <property type="protein sequence ID" value="MCL1630054.1"/>
    <property type="molecule type" value="Genomic_DNA"/>
</dbReference>
<dbReference type="Pfam" id="PF05159">
    <property type="entry name" value="Capsule_synth"/>
    <property type="match status" value="1"/>
</dbReference>
<feature type="region of interest" description="Disordered" evidence="1">
    <location>
        <begin position="483"/>
        <end position="502"/>
    </location>
</feature>
<proteinExistence type="predicted"/>
<reference evidence="2 3" key="1">
    <citation type="submission" date="2022-05" db="EMBL/GenBank/DDBJ databases">
        <title>Seasonal and diel survey of microbial diversity of the Tyrrhenian coast.</title>
        <authorList>
            <person name="Gattoni G."/>
            <person name="Corral P."/>
        </authorList>
    </citation>
    <scope>NUCLEOTIDE SEQUENCE [LARGE SCALE GENOMIC DNA]</scope>
    <source>
        <strain evidence="2 3">V10</strain>
    </source>
</reference>
<feature type="compositionally biased region" description="Basic and acidic residues" evidence="1">
    <location>
        <begin position="493"/>
        <end position="502"/>
    </location>
</feature>
<evidence type="ECO:0000313" key="3">
    <source>
        <dbReference type="Proteomes" id="UP001202550"/>
    </source>
</evidence>
<gene>
    <name evidence="2" type="ORF">M3N55_15065</name>
</gene>
<dbReference type="Proteomes" id="UP001202550">
    <property type="component" value="Unassembled WGS sequence"/>
</dbReference>
<protein>
    <submittedName>
        <fullName evidence="2">Capsular biosynthesis protein</fullName>
    </submittedName>
</protein>